<dbReference type="EMBL" id="MFEY01000007">
    <property type="protein sequence ID" value="OGE90294.1"/>
    <property type="molecule type" value="Genomic_DNA"/>
</dbReference>
<accession>A0A1F5PKG3</accession>
<gene>
    <name evidence="2" type="ORF">A3E29_04330</name>
</gene>
<comment type="caution">
    <text evidence="2">The sequence shown here is derived from an EMBL/GenBank/DDBJ whole genome shotgun (WGS) entry which is preliminary data.</text>
</comment>
<dbReference type="InterPro" id="IPR039247">
    <property type="entry name" value="KhpB"/>
</dbReference>
<reference evidence="2 3" key="1">
    <citation type="journal article" date="2016" name="Nat. Commun.">
        <title>Thousands of microbial genomes shed light on interconnected biogeochemical processes in an aquifer system.</title>
        <authorList>
            <person name="Anantharaman K."/>
            <person name="Brown C.T."/>
            <person name="Hug L.A."/>
            <person name="Sharon I."/>
            <person name="Castelle C.J."/>
            <person name="Probst A.J."/>
            <person name="Thomas B.C."/>
            <person name="Singh A."/>
            <person name="Wilkins M.J."/>
            <person name="Karaoz U."/>
            <person name="Brodie E.L."/>
            <person name="Williams K.H."/>
            <person name="Hubbard S.S."/>
            <person name="Banfield J.F."/>
        </authorList>
    </citation>
    <scope>NUCLEOTIDE SEQUENCE [LARGE SCALE GENOMIC DNA]</scope>
</reference>
<dbReference type="CDD" id="cd02644">
    <property type="entry name" value="R3H_jag"/>
    <property type="match status" value="1"/>
</dbReference>
<evidence type="ECO:0000313" key="3">
    <source>
        <dbReference type="Proteomes" id="UP000177682"/>
    </source>
</evidence>
<dbReference type="Gene3D" id="3.30.300.20">
    <property type="match status" value="1"/>
</dbReference>
<evidence type="ECO:0000259" key="1">
    <source>
        <dbReference type="PROSITE" id="PS51061"/>
    </source>
</evidence>
<feature type="domain" description="R3H" evidence="1">
    <location>
        <begin position="92"/>
        <end position="158"/>
    </location>
</feature>
<evidence type="ECO:0000313" key="2">
    <source>
        <dbReference type="EMBL" id="OGE90294.1"/>
    </source>
</evidence>
<dbReference type="PANTHER" id="PTHR35800">
    <property type="entry name" value="PROTEIN JAG"/>
    <property type="match status" value="1"/>
</dbReference>
<dbReference type="Proteomes" id="UP000177682">
    <property type="component" value="Unassembled WGS sequence"/>
</dbReference>
<dbReference type="PROSITE" id="PS51061">
    <property type="entry name" value="R3H"/>
    <property type="match status" value="1"/>
</dbReference>
<dbReference type="Gene3D" id="3.30.1370.50">
    <property type="entry name" value="R3H-like domain"/>
    <property type="match status" value="1"/>
</dbReference>
<sequence length="172" mass="20053">MNEILKKIILDLLRQMGFEAEVYERMEEDRTVFNVKTRDAQLLIGKQGANLQALQHLIRILFRKQTNDDPSRPARAEADRFPFAVDIDDYKDQRSLYLKELARKAAHHVRQTRKPVSLEPMPAHERRVVHSYLSLYNDIGSESVGVEPNRKLIIKPKQKPKDKDGFNFVENS</sequence>
<organism evidence="2 3">
    <name type="scientific">Candidatus Doudnabacteria bacterium RIFCSPHIGHO2_12_FULL_48_16</name>
    <dbReference type="NCBI Taxonomy" id="1817838"/>
    <lineage>
        <taxon>Bacteria</taxon>
        <taxon>Candidatus Doudnaibacteriota</taxon>
    </lineage>
</organism>
<dbReference type="PANTHER" id="PTHR35800:SF1">
    <property type="entry name" value="RNA-BINDING PROTEIN KHPB"/>
    <property type="match status" value="1"/>
</dbReference>
<dbReference type="InterPro" id="IPR036867">
    <property type="entry name" value="R3H_dom_sf"/>
</dbReference>
<protein>
    <recommendedName>
        <fullName evidence="1">R3H domain-containing protein</fullName>
    </recommendedName>
</protein>
<dbReference type="Pfam" id="PF01424">
    <property type="entry name" value="R3H"/>
    <property type="match status" value="1"/>
</dbReference>
<dbReference type="InterPro" id="IPR015946">
    <property type="entry name" value="KH_dom-like_a/b"/>
</dbReference>
<dbReference type="InterPro" id="IPR001374">
    <property type="entry name" value="R3H_dom"/>
</dbReference>
<dbReference type="SMART" id="SM00393">
    <property type="entry name" value="R3H"/>
    <property type="match status" value="1"/>
</dbReference>
<proteinExistence type="predicted"/>
<dbReference type="SUPFAM" id="SSF82708">
    <property type="entry name" value="R3H domain"/>
    <property type="match status" value="1"/>
</dbReference>
<name>A0A1F5PKG3_9BACT</name>
<dbReference type="AlphaFoldDB" id="A0A1F5PKG3"/>
<dbReference type="InterPro" id="IPR034079">
    <property type="entry name" value="R3H_KhpB"/>
</dbReference>
<dbReference type="GO" id="GO:0003723">
    <property type="term" value="F:RNA binding"/>
    <property type="evidence" value="ECO:0007669"/>
    <property type="project" value="InterPro"/>
</dbReference>